<name>A0AAV5QZI2_PICKL</name>
<reference evidence="2 3" key="1">
    <citation type="journal article" date="2023" name="Elife">
        <title>Identification of key yeast species and microbe-microbe interactions impacting larval growth of Drosophila in the wild.</title>
        <authorList>
            <person name="Mure A."/>
            <person name="Sugiura Y."/>
            <person name="Maeda R."/>
            <person name="Honda K."/>
            <person name="Sakurai N."/>
            <person name="Takahashi Y."/>
            <person name="Watada M."/>
            <person name="Katoh T."/>
            <person name="Gotoh A."/>
            <person name="Gotoh Y."/>
            <person name="Taniguchi I."/>
            <person name="Nakamura K."/>
            <person name="Hayashi T."/>
            <person name="Katayama T."/>
            <person name="Uemura T."/>
            <person name="Hattori Y."/>
        </authorList>
    </citation>
    <scope>NUCLEOTIDE SEQUENCE [LARGE SCALE GENOMIC DNA]</scope>
    <source>
        <strain evidence="2 3">PK-24</strain>
    </source>
</reference>
<organism evidence="2 3">
    <name type="scientific">Pichia kluyveri</name>
    <name type="common">Yeast</name>
    <dbReference type="NCBI Taxonomy" id="36015"/>
    <lineage>
        <taxon>Eukaryota</taxon>
        <taxon>Fungi</taxon>
        <taxon>Dikarya</taxon>
        <taxon>Ascomycota</taxon>
        <taxon>Saccharomycotina</taxon>
        <taxon>Pichiomycetes</taxon>
        <taxon>Pichiales</taxon>
        <taxon>Pichiaceae</taxon>
        <taxon>Pichia</taxon>
    </lineage>
</organism>
<dbReference type="PANTHER" id="PTHR47349:SF1">
    <property type="entry name" value="AER328WP"/>
    <property type="match status" value="1"/>
</dbReference>
<dbReference type="PANTHER" id="PTHR47349">
    <property type="entry name" value="CHROMOSOME 8, WHOLE GENOME SHOTGUN SEQUENCE"/>
    <property type="match status" value="1"/>
</dbReference>
<dbReference type="EMBL" id="BTGB01000001">
    <property type="protein sequence ID" value="GMM43804.1"/>
    <property type="molecule type" value="Genomic_DNA"/>
</dbReference>
<dbReference type="AlphaFoldDB" id="A0AAV5QZI2"/>
<gene>
    <name evidence="2" type="ORF">DAPK24_003790</name>
</gene>
<comment type="caution">
    <text evidence="2">The sequence shown here is derived from an EMBL/GenBank/DDBJ whole genome shotgun (WGS) entry which is preliminary data.</text>
</comment>
<feature type="domain" description="YMC020W-like alpha/beta hydrolase" evidence="1">
    <location>
        <begin position="183"/>
        <end position="538"/>
    </location>
</feature>
<proteinExistence type="predicted"/>
<dbReference type="Proteomes" id="UP001378960">
    <property type="component" value="Unassembled WGS sequence"/>
</dbReference>
<accession>A0AAV5QZI2</accession>
<sequence>MESNDNEHEALNNRRGSFWHIWSDSDEVKENEGDGWNIGRRMSTLSFIGRAQPVVMRSVSFEEIVEESRWWNPMTWRGTGVVEVESNGEILSAGIVEDELNKLQRKEIVNQLKCLSYGIPSSKNWAVFRSDDDLKYPEIILSGVSGCNKPVRVKEVPVSMFEIYERNLKKTDTALIHNESLVLPEIENNYRVNTLRSEARIRLSQYVRGFTPQRHLYLQNMKNAQKSYKRAFVLSIHGFLPQKIVRNIIGESSLNSELMTKKVVSEMKRWGDINNVDINFQTLSVEGYGKREDRVNEIIEIIKDWDEEIKKCEYFVCVSNGMNCSISLKVLRFLVDEGLLSNEIQDKLGFISLGGAYYGALESIESKISNRGNVGQDAEIISEMFGMSENQVFEDFEILLKENFKVSLVGSLNDCFVGIHSSLLLDIDHCNIYRNIFIDGKENLSDFLISLIELIVIVKNLKYKDYQLLNEISQYFQGNVGEGGHFIMMEDKNSYRNGIKFMMDTSNSIYDETLKKVEFRNECNDYHIPWSLRGFVEEVIGLKRIEAAETLKGLHEEYLVWEPVEGKMKELKVCMEGFAGVLSEL</sequence>
<dbReference type="InterPro" id="IPR058933">
    <property type="entry name" value="YMC020W-like_ab_hydrolase"/>
</dbReference>
<keyword evidence="3" id="KW-1185">Reference proteome</keyword>
<evidence type="ECO:0000313" key="3">
    <source>
        <dbReference type="Proteomes" id="UP001378960"/>
    </source>
</evidence>
<dbReference type="InterPro" id="IPR058934">
    <property type="entry name" value="YMC020W-like"/>
</dbReference>
<evidence type="ECO:0000259" key="1">
    <source>
        <dbReference type="Pfam" id="PF26147"/>
    </source>
</evidence>
<protein>
    <recommendedName>
        <fullName evidence="1">YMC020W-like alpha/beta hydrolase domain-containing protein</fullName>
    </recommendedName>
</protein>
<dbReference type="Pfam" id="PF26147">
    <property type="entry name" value="AB_HYDROLASE_YMC0-YMC35"/>
    <property type="match status" value="1"/>
</dbReference>
<evidence type="ECO:0000313" key="2">
    <source>
        <dbReference type="EMBL" id="GMM43804.1"/>
    </source>
</evidence>